<dbReference type="EMBL" id="CAJVQB010144114">
    <property type="protein sequence ID" value="CAG8854929.1"/>
    <property type="molecule type" value="Genomic_DNA"/>
</dbReference>
<evidence type="ECO:0000313" key="1">
    <source>
        <dbReference type="EMBL" id="CAG8854929.1"/>
    </source>
</evidence>
<keyword evidence="2" id="KW-1185">Reference proteome</keyword>
<organism evidence="1 2">
    <name type="scientific">Gigaspora margarita</name>
    <dbReference type="NCBI Taxonomy" id="4874"/>
    <lineage>
        <taxon>Eukaryota</taxon>
        <taxon>Fungi</taxon>
        <taxon>Fungi incertae sedis</taxon>
        <taxon>Mucoromycota</taxon>
        <taxon>Glomeromycotina</taxon>
        <taxon>Glomeromycetes</taxon>
        <taxon>Diversisporales</taxon>
        <taxon>Gigasporaceae</taxon>
        <taxon>Gigaspora</taxon>
    </lineage>
</organism>
<proteinExistence type="predicted"/>
<evidence type="ECO:0000313" key="2">
    <source>
        <dbReference type="Proteomes" id="UP000789901"/>
    </source>
</evidence>
<comment type="caution">
    <text evidence="1">The sequence shown here is derived from an EMBL/GenBank/DDBJ whole genome shotgun (WGS) entry which is preliminary data.</text>
</comment>
<protein>
    <submittedName>
        <fullName evidence="1">41228_t:CDS:1</fullName>
    </submittedName>
</protein>
<dbReference type="Proteomes" id="UP000789901">
    <property type="component" value="Unassembled WGS sequence"/>
</dbReference>
<name>A0ABN7XI92_GIGMA</name>
<feature type="non-terminal residue" evidence="1">
    <location>
        <position position="48"/>
    </location>
</feature>
<reference evidence="1 2" key="1">
    <citation type="submission" date="2021-06" db="EMBL/GenBank/DDBJ databases">
        <authorList>
            <person name="Kallberg Y."/>
            <person name="Tangrot J."/>
            <person name="Rosling A."/>
        </authorList>
    </citation>
    <scope>NUCLEOTIDE SEQUENCE [LARGE SCALE GENOMIC DNA]</scope>
    <source>
        <strain evidence="1 2">120-4 pot B 10/14</strain>
    </source>
</reference>
<gene>
    <name evidence="1" type="ORF">GMARGA_LOCUS43750</name>
</gene>
<sequence>MFLQTSKQLECLKNRGIIEYLSFKMVHNKSAGEFTEVLSEEIAYYKVA</sequence>
<accession>A0ABN7XI92</accession>